<proteinExistence type="predicted"/>
<feature type="chain" id="PRO_5022771760" evidence="2">
    <location>
        <begin position="23"/>
        <end position="713"/>
    </location>
</feature>
<gene>
    <name evidence="4" type="ORF">FTW19_11160</name>
</gene>
<dbReference type="Pfam" id="PF02129">
    <property type="entry name" value="Peptidase_S15"/>
    <property type="match status" value="1"/>
</dbReference>
<dbReference type="Pfam" id="PF08530">
    <property type="entry name" value="PepX_C"/>
    <property type="match status" value="1"/>
</dbReference>
<protein>
    <submittedName>
        <fullName evidence="4">CocE/NonD family hydrolase</fullName>
    </submittedName>
</protein>
<dbReference type="PANTHER" id="PTHR43056:SF10">
    <property type="entry name" value="COCE_NOND FAMILY, PUTATIVE (AFU_ORTHOLOGUE AFUA_7G00600)-RELATED"/>
    <property type="match status" value="1"/>
</dbReference>
<keyword evidence="2" id="KW-0732">Signal</keyword>
<dbReference type="Gene3D" id="2.60.120.260">
    <property type="entry name" value="Galactose-binding domain-like"/>
    <property type="match status" value="1"/>
</dbReference>
<dbReference type="InterPro" id="IPR013736">
    <property type="entry name" value="Xaa-Pro_dipept_C"/>
</dbReference>
<sequence>MMLRSYALRSLALLAVSAPVLAQNADEALLKAAVGEYAQHAEPDVLVAVRFSGSALTLEGERARRVALKPEGSGFTTEGGNQAVDFTRDASGKVTGLTVARGNMHVAYDKIGDAPVTVSHYRPYIRTEAMIPARDGVKLHVVILRPEGSEKSGEPLPVLMSRTPYGAGGSSDMVNGSKPELAASGYIFVYADIRGRYGSEGQFVMNRPVVHKYGDRTDTKLVDESSDTYDTVEWLVKNLPNNNGRVGVLGVSYPGFLAMMAGVDHHPAVKAISPQAPMTDVWMGDDFFHNGAFRETYGFDYVQQLERAKDDQRVSMNDDLFEWFLKNRNFEGAAKAAGMDHLPTAKAFLTQPSYTKFWQEMAVQARLTQIEVPTLEVGGWWDQEDMWGTQAEYAALRPHDGKKDKQHAVFMVLGPWNHGGWGATSRHLGAVDFEAPAGDQYRKTIEAPFFEFYLKDKPGFDLKDTASFRTGEDRWHRYDVWPPKTGFKTAKLYLAPQKSVSFAAPKGDDKSSVVTYVADPANPVPYRARPIQSTYGNGSKWRQWLVEDQRFVTSRNDTAVFQSPVLDKDTTITGDIVADLFASTTGSDADWVVKLIDVYPDDAPAPMAGYQLMIVDEIFRGRYNKSFEKPEAITPNQVAEFKWSLHGADHTFQKGHRIMVQVQSSWFPLYDRNPQTFVENIMTAPADAYKPQTQSIYFSAAHPSHLEVLVLAE</sequence>
<organism evidence="4 5">
    <name type="scientific">Terriglobus albidus</name>
    <dbReference type="NCBI Taxonomy" id="1592106"/>
    <lineage>
        <taxon>Bacteria</taxon>
        <taxon>Pseudomonadati</taxon>
        <taxon>Acidobacteriota</taxon>
        <taxon>Terriglobia</taxon>
        <taxon>Terriglobales</taxon>
        <taxon>Acidobacteriaceae</taxon>
        <taxon>Terriglobus</taxon>
    </lineage>
</organism>
<dbReference type="AlphaFoldDB" id="A0A5B9EMJ4"/>
<dbReference type="OrthoDB" id="319764at2"/>
<evidence type="ECO:0000256" key="1">
    <source>
        <dbReference type="ARBA" id="ARBA00022801"/>
    </source>
</evidence>
<dbReference type="KEGG" id="talb:FTW19_11160"/>
<dbReference type="EMBL" id="CP042806">
    <property type="protein sequence ID" value="QEE31296.1"/>
    <property type="molecule type" value="Genomic_DNA"/>
</dbReference>
<dbReference type="SUPFAM" id="SSF49785">
    <property type="entry name" value="Galactose-binding domain-like"/>
    <property type="match status" value="1"/>
</dbReference>
<dbReference type="PANTHER" id="PTHR43056">
    <property type="entry name" value="PEPTIDASE S9 PROLYL OLIGOPEPTIDASE"/>
    <property type="match status" value="1"/>
</dbReference>
<evidence type="ECO:0000313" key="4">
    <source>
        <dbReference type="EMBL" id="QEE31296.1"/>
    </source>
</evidence>
<name>A0A5B9EMJ4_9BACT</name>
<reference evidence="4 5" key="1">
    <citation type="submission" date="2019-08" db="EMBL/GenBank/DDBJ databases">
        <title>Complete genome sequence of Terriglobus albidus strain ORNL.</title>
        <authorList>
            <person name="Podar M."/>
        </authorList>
    </citation>
    <scope>NUCLEOTIDE SEQUENCE [LARGE SCALE GENOMIC DNA]</scope>
    <source>
        <strain evidence="4 5">ORNL</strain>
    </source>
</reference>
<dbReference type="Gene3D" id="1.10.3020.10">
    <property type="entry name" value="alpha-amino acid ester hydrolase ( Helical cap domain)"/>
    <property type="match status" value="1"/>
</dbReference>
<keyword evidence="1 4" id="KW-0378">Hydrolase</keyword>
<dbReference type="InterPro" id="IPR029058">
    <property type="entry name" value="AB_hydrolase_fold"/>
</dbReference>
<dbReference type="GO" id="GO:0008239">
    <property type="term" value="F:dipeptidyl-peptidase activity"/>
    <property type="evidence" value="ECO:0007669"/>
    <property type="project" value="InterPro"/>
</dbReference>
<dbReference type="InterPro" id="IPR000383">
    <property type="entry name" value="Xaa-Pro-like_dom"/>
</dbReference>
<dbReference type="NCBIfam" id="TIGR00976">
    <property type="entry name" value="CocE_NonD"/>
    <property type="match status" value="1"/>
</dbReference>
<dbReference type="SMART" id="SM00939">
    <property type="entry name" value="PepX_C"/>
    <property type="match status" value="1"/>
</dbReference>
<dbReference type="SUPFAM" id="SSF53474">
    <property type="entry name" value="alpha/beta-Hydrolases"/>
    <property type="match status" value="1"/>
</dbReference>
<evidence type="ECO:0000256" key="2">
    <source>
        <dbReference type="SAM" id="SignalP"/>
    </source>
</evidence>
<dbReference type="Proteomes" id="UP000321820">
    <property type="component" value="Chromosome"/>
</dbReference>
<accession>A0A5B9EMJ4</accession>
<dbReference type="Gene3D" id="3.40.50.1820">
    <property type="entry name" value="alpha/beta hydrolase"/>
    <property type="match status" value="1"/>
</dbReference>
<dbReference type="InterPro" id="IPR008979">
    <property type="entry name" value="Galactose-bd-like_sf"/>
</dbReference>
<feature type="signal peptide" evidence="2">
    <location>
        <begin position="1"/>
        <end position="22"/>
    </location>
</feature>
<evidence type="ECO:0000259" key="3">
    <source>
        <dbReference type="SMART" id="SM00939"/>
    </source>
</evidence>
<dbReference type="InterPro" id="IPR005674">
    <property type="entry name" value="CocE/Ser_esterase"/>
</dbReference>
<dbReference type="InterPro" id="IPR050585">
    <property type="entry name" value="Xaa-Pro_dipeptidyl-ppase/CocE"/>
</dbReference>
<feature type="domain" description="Xaa-Pro dipeptidyl-peptidase C-terminal" evidence="3">
    <location>
        <begin position="447"/>
        <end position="707"/>
    </location>
</feature>
<evidence type="ECO:0000313" key="5">
    <source>
        <dbReference type="Proteomes" id="UP000321820"/>
    </source>
</evidence>
<keyword evidence="5" id="KW-1185">Reference proteome</keyword>